<evidence type="ECO:0000256" key="3">
    <source>
        <dbReference type="SAM" id="MobiDB-lite"/>
    </source>
</evidence>
<reference evidence="5" key="2">
    <citation type="submission" date="2015-02" db="UniProtKB">
        <authorList>
            <consortium name="EnsemblMetazoa"/>
        </authorList>
    </citation>
    <scope>IDENTIFICATION</scope>
</reference>
<evidence type="ECO:0000313" key="6">
    <source>
        <dbReference type="Proteomes" id="UP000014500"/>
    </source>
</evidence>
<feature type="domain" description="XLR/SYCP3/FAM9" evidence="4">
    <location>
        <begin position="75"/>
        <end position="206"/>
    </location>
</feature>
<evidence type="ECO:0000256" key="2">
    <source>
        <dbReference type="SAM" id="Coils"/>
    </source>
</evidence>
<dbReference type="STRING" id="126957.T1JI46"/>
<reference evidence="6" key="1">
    <citation type="submission" date="2011-05" db="EMBL/GenBank/DDBJ databases">
        <authorList>
            <person name="Richards S.R."/>
            <person name="Qu J."/>
            <person name="Jiang H."/>
            <person name="Jhangiani S.N."/>
            <person name="Agravi P."/>
            <person name="Goodspeed R."/>
            <person name="Gross S."/>
            <person name="Mandapat C."/>
            <person name="Jackson L."/>
            <person name="Mathew T."/>
            <person name="Pu L."/>
            <person name="Thornton R."/>
            <person name="Saada N."/>
            <person name="Wilczek-Boney K.B."/>
            <person name="Lee S."/>
            <person name="Kovar C."/>
            <person name="Wu Y."/>
            <person name="Scherer S.E."/>
            <person name="Worley K.C."/>
            <person name="Muzny D.M."/>
            <person name="Gibbs R."/>
        </authorList>
    </citation>
    <scope>NUCLEOTIDE SEQUENCE</scope>
    <source>
        <strain evidence="6">Brora</strain>
    </source>
</reference>
<dbReference type="InterPro" id="IPR051443">
    <property type="entry name" value="XLR/SYCP3"/>
</dbReference>
<dbReference type="EnsemblMetazoa" id="SMAR013527-RA">
    <property type="protein sequence ID" value="SMAR013527-PA"/>
    <property type="gene ID" value="SMAR013527"/>
</dbReference>
<protein>
    <recommendedName>
        <fullName evidence="4">XLR/SYCP3/FAM9 domain-containing protein</fullName>
    </recommendedName>
</protein>
<keyword evidence="2" id="KW-0175">Coiled coil</keyword>
<feature type="region of interest" description="Disordered" evidence="3">
    <location>
        <begin position="1"/>
        <end position="33"/>
    </location>
</feature>
<dbReference type="HOGENOM" id="CLU_1221050_0_0_1"/>
<evidence type="ECO:0000259" key="4">
    <source>
        <dbReference type="Pfam" id="PF04803"/>
    </source>
</evidence>
<comment type="similarity">
    <text evidence="1">Belongs to the XLR/SYCP3 family.</text>
</comment>
<sequence>MSRMKRPKTTDEDPLYHSSLDLDLSDDSTPETPKMLKKILPAKSIGRPKKIPQYEDTESNAMSKMIQSIGEGLQKTLSAKKRKMEEFADNSLKCSIEKLENFLTKQEQERKKMRVFYAQKIEKSLSEWQSTIDGIKNSTIKIQKLFLQQQKLLDDAVAVQNQKIKLFEQLSKDFVKENDSLENQQKSTQSNIQDDLKSELSLLQKKLLAENQQQQMDKLRKSLTSMY</sequence>
<dbReference type="PANTHER" id="PTHR19368">
    <property type="entry name" value="XLR/SCP3/FAM9"/>
    <property type="match status" value="1"/>
</dbReference>
<evidence type="ECO:0000313" key="5">
    <source>
        <dbReference type="EnsemblMetazoa" id="SMAR013527-PA"/>
    </source>
</evidence>
<dbReference type="GO" id="GO:0000795">
    <property type="term" value="C:synaptonemal complex"/>
    <property type="evidence" value="ECO:0007669"/>
    <property type="project" value="TreeGrafter"/>
</dbReference>
<dbReference type="GO" id="GO:0051321">
    <property type="term" value="P:meiotic cell cycle"/>
    <property type="evidence" value="ECO:0007669"/>
    <property type="project" value="TreeGrafter"/>
</dbReference>
<dbReference type="GO" id="GO:0007286">
    <property type="term" value="P:spermatid development"/>
    <property type="evidence" value="ECO:0007669"/>
    <property type="project" value="TreeGrafter"/>
</dbReference>
<dbReference type="EMBL" id="JH431936">
    <property type="status" value="NOT_ANNOTATED_CDS"/>
    <property type="molecule type" value="Genomic_DNA"/>
</dbReference>
<organism evidence="5 6">
    <name type="scientific">Strigamia maritima</name>
    <name type="common">European centipede</name>
    <name type="synonym">Geophilus maritimus</name>
    <dbReference type="NCBI Taxonomy" id="126957"/>
    <lineage>
        <taxon>Eukaryota</taxon>
        <taxon>Metazoa</taxon>
        <taxon>Ecdysozoa</taxon>
        <taxon>Arthropoda</taxon>
        <taxon>Myriapoda</taxon>
        <taxon>Chilopoda</taxon>
        <taxon>Pleurostigmophora</taxon>
        <taxon>Geophilomorpha</taxon>
        <taxon>Linotaeniidae</taxon>
        <taxon>Strigamia</taxon>
    </lineage>
</organism>
<evidence type="ECO:0000256" key="1">
    <source>
        <dbReference type="ARBA" id="ARBA00010283"/>
    </source>
</evidence>
<dbReference type="PhylomeDB" id="T1JI46"/>
<feature type="coiled-coil region" evidence="2">
    <location>
        <begin position="164"/>
        <end position="222"/>
    </location>
</feature>
<dbReference type="InterPro" id="IPR006888">
    <property type="entry name" value="XLR/SYCP3/FAM9_dom"/>
</dbReference>
<dbReference type="Proteomes" id="UP000014500">
    <property type="component" value="Unassembled WGS sequence"/>
</dbReference>
<dbReference type="eggNOG" id="ENOG502R883">
    <property type="taxonomic scope" value="Eukaryota"/>
</dbReference>
<dbReference type="PANTHER" id="PTHR19368:SF15">
    <property type="entry name" value="XLR_SYCP3_FAM9 DOMAIN-CONTAINING PROTEIN"/>
    <property type="match status" value="1"/>
</dbReference>
<dbReference type="OMA" id="MATHKGC"/>
<proteinExistence type="inferred from homology"/>
<name>T1JI46_STRMM</name>
<accession>T1JI46</accession>
<keyword evidence="6" id="KW-1185">Reference proteome</keyword>
<dbReference type="AlphaFoldDB" id="T1JI46"/>
<dbReference type="Pfam" id="PF04803">
    <property type="entry name" value="Cor1"/>
    <property type="match status" value="1"/>
</dbReference>